<reference evidence="1 2" key="1">
    <citation type="submission" date="2017-02" db="EMBL/GenBank/DDBJ databases">
        <authorList>
            <person name="Peterson S.W."/>
        </authorList>
    </citation>
    <scope>NUCLEOTIDE SEQUENCE [LARGE SCALE GENOMIC DNA]</scope>
    <source>
        <strain evidence="1 2">USBA 369</strain>
    </source>
</reference>
<dbReference type="PANTHER" id="PTHR34986">
    <property type="entry name" value="EVOLVED BETA-GALACTOSIDASE SUBUNIT BETA"/>
    <property type="match status" value="1"/>
</dbReference>
<dbReference type="RefSeq" id="WP_078708545.1">
    <property type="nucleotide sequence ID" value="NZ_FUXL01000007.1"/>
</dbReference>
<gene>
    <name evidence="1" type="ORF">SAMN05428963_10733</name>
</gene>
<name>A0A1T4RL12_9HYPH</name>
<protein>
    <submittedName>
        <fullName evidence="1">YhcH/YjgK/YiaL family protein</fullName>
    </submittedName>
</protein>
<dbReference type="PANTHER" id="PTHR34986:SF1">
    <property type="entry name" value="PROTEIN YIAL"/>
    <property type="match status" value="1"/>
</dbReference>
<dbReference type="SUPFAM" id="SSF51197">
    <property type="entry name" value="Clavaminate synthase-like"/>
    <property type="match status" value="1"/>
</dbReference>
<evidence type="ECO:0000313" key="1">
    <source>
        <dbReference type="EMBL" id="SKA16587.1"/>
    </source>
</evidence>
<dbReference type="GO" id="GO:0005829">
    <property type="term" value="C:cytosol"/>
    <property type="evidence" value="ECO:0007669"/>
    <property type="project" value="TreeGrafter"/>
</dbReference>
<dbReference type="OrthoDB" id="6196468at2"/>
<dbReference type="InterPro" id="IPR004375">
    <property type="entry name" value="NanQ/TabA/YiaL"/>
</dbReference>
<dbReference type="AlphaFoldDB" id="A0A1T4RL12"/>
<proteinExistence type="predicted"/>
<dbReference type="Pfam" id="PF04074">
    <property type="entry name" value="DUF386"/>
    <property type="match status" value="1"/>
</dbReference>
<dbReference type="InterPro" id="IPR037012">
    <property type="entry name" value="NanQ/TabA/YiaL_sf"/>
</dbReference>
<sequence>MIFGRLENFENEASTLPEAILKGLRFLASTDLAAIEPGRVEIDGEAMFASFQQYETGAKATKKPEAHFRYIDIQYVVSGEEKIGFAPLSLVPAASEVIEDKDVQFFADVPNETDLVLTAGCYAVFYPWDVHRPACQTEAPSPVRKVVMKIRAS</sequence>
<dbReference type="EMBL" id="FUXL01000007">
    <property type="protein sequence ID" value="SKA16587.1"/>
    <property type="molecule type" value="Genomic_DNA"/>
</dbReference>
<accession>A0A1T4RL12</accession>
<organism evidence="1 2">
    <name type="scientific">Consotaella salsifontis</name>
    <dbReference type="NCBI Taxonomy" id="1365950"/>
    <lineage>
        <taxon>Bacteria</taxon>
        <taxon>Pseudomonadati</taxon>
        <taxon>Pseudomonadota</taxon>
        <taxon>Alphaproteobacteria</taxon>
        <taxon>Hyphomicrobiales</taxon>
        <taxon>Aurantimonadaceae</taxon>
        <taxon>Consotaella</taxon>
    </lineage>
</organism>
<keyword evidence="2" id="KW-1185">Reference proteome</keyword>
<evidence type="ECO:0000313" key="2">
    <source>
        <dbReference type="Proteomes" id="UP000190135"/>
    </source>
</evidence>
<dbReference type="Gene3D" id="2.60.120.370">
    <property type="entry name" value="YhcH/YjgK/YiaL"/>
    <property type="match status" value="1"/>
</dbReference>
<dbReference type="STRING" id="1365950.SAMN05428963_10733"/>
<dbReference type="Proteomes" id="UP000190135">
    <property type="component" value="Unassembled WGS sequence"/>
</dbReference>
<dbReference type="NCBIfam" id="TIGR00022">
    <property type="entry name" value="YhcH/YjgK/YiaL family protein"/>
    <property type="match status" value="1"/>
</dbReference>